<dbReference type="InterPro" id="IPR008949">
    <property type="entry name" value="Isoprenoid_synthase_dom_sf"/>
</dbReference>
<dbReference type="STRING" id="1770053.SAMN05216551_11215"/>
<dbReference type="PANTHER" id="PTHR31480">
    <property type="entry name" value="BIFUNCTIONAL LYCOPENE CYCLASE/PHYTOENE SYNTHASE"/>
    <property type="match status" value="1"/>
</dbReference>
<evidence type="ECO:0000313" key="2">
    <source>
        <dbReference type="Proteomes" id="UP000243719"/>
    </source>
</evidence>
<name>A0A1H2PTM0_9BURK</name>
<dbReference type="SUPFAM" id="SSF48576">
    <property type="entry name" value="Terpenoid synthases"/>
    <property type="match status" value="1"/>
</dbReference>
<dbReference type="RefSeq" id="WP_091911482.1">
    <property type="nucleotide sequence ID" value="NZ_FNLO01000012.1"/>
</dbReference>
<dbReference type="EMBL" id="FNLO01000012">
    <property type="protein sequence ID" value="SDV50479.1"/>
    <property type="molecule type" value="Genomic_DNA"/>
</dbReference>
<dbReference type="AlphaFoldDB" id="A0A1H2PTM0"/>
<dbReference type="GO" id="GO:0016765">
    <property type="term" value="F:transferase activity, transferring alkyl or aryl (other than methyl) groups"/>
    <property type="evidence" value="ECO:0007669"/>
    <property type="project" value="UniProtKB-ARBA"/>
</dbReference>
<dbReference type="Pfam" id="PF00494">
    <property type="entry name" value="SQS_PSY"/>
    <property type="match status" value="1"/>
</dbReference>
<dbReference type="InterPro" id="IPR002060">
    <property type="entry name" value="Squ/phyt_synthse"/>
</dbReference>
<dbReference type="Gene3D" id="1.10.600.10">
    <property type="entry name" value="Farnesyl Diphosphate Synthase"/>
    <property type="match status" value="1"/>
</dbReference>
<gene>
    <name evidence="1" type="ORF">SAMN05216551_11215</name>
</gene>
<accession>A0A1H2PTM0</accession>
<dbReference type="Proteomes" id="UP000243719">
    <property type="component" value="Unassembled WGS sequence"/>
</dbReference>
<dbReference type="OrthoDB" id="9807580at2"/>
<keyword evidence="2" id="KW-1185">Reference proteome</keyword>
<organism evidence="1 2">
    <name type="scientific">Chitinasiproducens palmae</name>
    <dbReference type="NCBI Taxonomy" id="1770053"/>
    <lineage>
        <taxon>Bacteria</taxon>
        <taxon>Pseudomonadati</taxon>
        <taxon>Pseudomonadota</taxon>
        <taxon>Betaproteobacteria</taxon>
        <taxon>Burkholderiales</taxon>
        <taxon>Burkholderiaceae</taxon>
        <taxon>Chitinasiproducens</taxon>
    </lineage>
</organism>
<protein>
    <submittedName>
        <fullName evidence="1">Farnesyl-diphosphate farnesyltransferase</fullName>
    </submittedName>
</protein>
<keyword evidence="1" id="KW-0808">Transferase</keyword>
<proteinExistence type="predicted"/>
<sequence length="280" mass="30318">MSPDQYCQQKAAPPGSAAYYAILQAPASRRAGLRALLALQRELLDTAESSSDTPVADAKFAWWRGELDAMAAGAPTHPVSRALAAASAPGAHSDAVTALKQLVDAYDNDFHQGRYFDFDALQHYARSTQGAFAACLARASDPMASSEVIAWARGAGLALALAGVVADVGHAARHGRLYLPVDEMQRFNVTAADIASRRYVDGFVPLMRHQAERARESIQQARASIPPAGRRSQRTLLACLGLAEQRLDEIARADFAVLHQRIDVTPVRMLLRAWRSARFA</sequence>
<evidence type="ECO:0000313" key="1">
    <source>
        <dbReference type="EMBL" id="SDV50479.1"/>
    </source>
</evidence>
<reference evidence="2" key="1">
    <citation type="submission" date="2016-09" db="EMBL/GenBank/DDBJ databases">
        <authorList>
            <person name="Varghese N."/>
            <person name="Submissions S."/>
        </authorList>
    </citation>
    <scope>NUCLEOTIDE SEQUENCE [LARGE SCALE GENOMIC DNA]</scope>
    <source>
        <strain evidence="2">JS23</strain>
    </source>
</reference>